<dbReference type="EMBL" id="CP126665">
    <property type="protein sequence ID" value="WKA09486.1"/>
    <property type="molecule type" value="Genomic_DNA"/>
</dbReference>
<feature type="compositionally biased region" description="Basic residues" evidence="1">
    <location>
        <begin position="82"/>
        <end position="93"/>
    </location>
</feature>
<evidence type="ECO:0000313" key="3">
    <source>
        <dbReference type="Proteomes" id="UP001227230"/>
    </source>
</evidence>
<dbReference type="Proteomes" id="UP001227230">
    <property type="component" value="Chromosome 18"/>
</dbReference>
<name>A0ABY9DQT4_VITVI</name>
<organism evidence="2 3">
    <name type="scientific">Vitis vinifera</name>
    <name type="common">Grape</name>
    <dbReference type="NCBI Taxonomy" id="29760"/>
    <lineage>
        <taxon>Eukaryota</taxon>
        <taxon>Viridiplantae</taxon>
        <taxon>Streptophyta</taxon>
        <taxon>Embryophyta</taxon>
        <taxon>Tracheophyta</taxon>
        <taxon>Spermatophyta</taxon>
        <taxon>Magnoliopsida</taxon>
        <taxon>eudicotyledons</taxon>
        <taxon>Gunneridae</taxon>
        <taxon>Pentapetalae</taxon>
        <taxon>rosids</taxon>
        <taxon>Vitales</taxon>
        <taxon>Vitaceae</taxon>
        <taxon>Viteae</taxon>
        <taxon>Vitis</taxon>
    </lineage>
</organism>
<evidence type="ECO:0000313" key="2">
    <source>
        <dbReference type="EMBL" id="WKA09486.1"/>
    </source>
</evidence>
<proteinExistence type="predicted"/>
<reference evidence="2 3" key="1">
    <citation type="journal article" date="2023" name="Hortic Res">
        <title>The complete reference genome for grapevine (Vitis vinifera L.) genetics and breeding.</title>
        <authorList>
            <person name="Shi X."/>
            <person name="Cao S."/>
            <person name="Wang X."/>
            <person name="Huang S."/>
            <person name="Wang Y."/>
            <person name="Liu Z."/>
            <person name="Liu W."/>
            <person name="Leng X."/>
            <person name="Peng Y."/>
            <person name="Wang N."/>
            <person name="Wang Y."/>
            <person name="Ma Z."/>
            <person name="Xu X."/>
            <person name="Zhang F."/>
            <person name="Xue H."/>
            <person name="Zhong H."/>
            <person name="Wang Y."/>
            <person name="Zhang K."/>
            <person name="Velt A."/>
            <person name="Avia K."/>
            <person name="Holtgrawe D."/>
            <person name="Grimplet J."/>
            <person name="Matus J.T."/>
            <person name="Ware D."/>
            <person name="Wu X."/>
            <person name="Wang H."/>
            <person name="Liu C."/>
            <person name="Fang Y."/>
            <person name="Rustenholz C."/>
            <person name="Cheng Z."/>
            <person name="Xiao H."/>
            <person name="Zhou Y."/>
        </authorList>
    </citation>
    <scope>NUCLEOTIDE SEQUENCE [LARGE SCALE GENOMIC DNA]</scope>
    <source>
        <strain evidence="3">cv. Pinot noir / PN40024</strain>
        <tissue evidence="2">Leaf</tissue>
    </source>
</reference>
<evidence type="ECO:0000256" key="1">
    <source>
        <dbReference type="SAM" id="MobiDB-lite"/>
    </source>
</evidence>
<protein>
    <submittedName>
        <fullName evidence="2">Uncharacterized protein</fullName>
    </submittedName>
</protein>
<keyword evidence="3" id="KW-1185">Reference proteome</keyword>
<sequence length="133" mass="14969">MRVPAISGSYDVKDQNIASDNVEETAFNSTLLDAANSADEDEKLSHHPLMSEVNIAGDDWSPKSDVAELVEEKLSQMESKMGRKRTEKKHPGLRHGIGMSENRYPFVRKMNYESYFVAWAKLQSVFVVCQTTA</sequence>
<accession>A0ABY9DQT4</accession>
<gene>
    <name evidence="2" type="ORF">VitviT2T_027126</name>
</gene>
<feature type="region of interest" description="Disordered" evidence="1">
    <location>
        <begin position="77"/>
        <end position="96"/>
    </location>
</feature>